<keyword evidence="2" id="KW-0479">Metal-binding</keyword>
<keyword evidence="7" id="KW-1185">Reference proteome</keyword>
<dbReference type="GO" id="GO:0046872">
    <property type="term" value="F:metal ion binding"/>
    <property type="evidence" value="ECO:0007669"/>
    <property type="project" value="UniProtKB-KW"/>
</dbReference>
<organism evidence="6 7">
    <name type="scientific">Gemmata massiliana</name>
    <dbReference type="NCBI Taxonomy" id="1210884"/>
    <lineage>
        <taxon>Bacteria</taxon>
        <taxon>Pseudomonadati</taxon>
        <taxon>Planctomycetota</taxon>
        <taxon>Planctomycetia</taxon>
        <taxon>Gemmatales</taxon>
        <taxon>Gemmataceae</taxon>
        <taxon>Gemmata</taxon>
    </lineage>
</organism>
<feature type="domain" description="4Fe-4S ferredoxin-type" evidence="5">
    <location>
        <begin position="36"/>
        <end position="65"/>
    </location>
</feature>
<dbReference type="AlphaFoldDB" id="A0A6P2CWB7"/>
<evidence type="ECO:0000256" key="4">
    <source>
        <dbReference type="ARBA" id="ARBA00023014"/>
    </source>
</evidence>
<sequence length="67" mass="6965">MNPLGELPVLDVARCTGCGECVSACPADCLAMGGTRPWLPRPRDCVSCSVCELVCPTDAIRLKSIGG</sequence>
<gene>
    <name evidence="6" type="ORF">SOIL9_62540</name>
</gene>
<feature type="domain" description="4Fe-4S ferredoxin-type" evidence="5">
    <location>
        <begin position="6"/>
        <end position="35"/>
    </location>
</feature>
<dbReference type="PROSITE" id="PS00198">
    <property type="entry name" value="4FE4S_FER_1"/>
    <property type="match status" value="1"/>
</dbReference>
<dbReference type="KEGG" id="gms:SOIL9_62540"/>
<dbReference type="Proteomes" id="UP000464178">
    <property type="component" value="Chromosome"/>
</dbReference>
<evidence type="ECO:0000256" key="3">
    <source>
        <dbReference type="ARBA" id="ARBA00023004"/>
    </source>
</evidence>
<evidence type="ECO:0000313" key="6">
    <source>
        <dbReference type="EMBL" id="VTR91460.1"/>
    </source>
</evidence>
<proteinExistence type="predicted"/>
<evidence type="ECO:0000256" key="1">
    <source>
        <dbReference type="ARBA" id="ARBA00022485"/>
    </source>
</evidence>
<dbReference type="PANTHER" id="PTHR43687">
    <property type="entry name" value="ADENYLYLSULFATE REDUCTASE, BETA SUBUNIT"/>
    <property type="match status" value="1"/>
</dbReference>
<dbReference type="Pfam" id="PF12838">
    <property type="entry name" value="Fer4_7"/>
    <property type="match status" value="1"/>
</dbReference>
<dbReference type="GO" id="GO:0051539">
    <property type="term" value="F:4 iron, 4 sulfur cluster binding"/>
    <property type="evidence" value="ECO:0007669"/>
    <property type="project" value="UniProtKB-KW"/>
</dbReference>
<dbReference type="EMBL" id="LR593886">
    <property type="protein sequence ID" value="VTR91460.1"/>
    <property type="molecule type" value="Genomic_DNA"/>
</dbReference>
<keyword evidence="4" id="KW-0411">Iron-sulfur</keyword>
<keyword evidence="3" id="KW-0408">Iron</keyword>
<protein>
    <recommendedName>
        <fullName evidence="5">4Fe-4S ferredoxin-type domain-containing protein</fullName>
    </recommendedName>
</protein>
<dbReference type="PROSITE" id="PS51379">
    <property type="entry name" value="4FE4S_FER_2"/>
    <property type="match status" value="2"/>
</dbReference>
<dbReference type="InterPro" id="IPR017896">
    <property type="entry name" value="4Fe4S_Fe-S-bd"/>
</dbReference>
<keyword evidence="1" id="KW-0004">4Fe-4S</keyword>
<reference evidence="6 7" key="1">
    <citation type="submission" date="2019-05" db="EMBL/GenBank/DDBJ databases">
        <authorList>
            <consortium name="Science for Life Laboratories"/>
        </authorList>
    </citation>
    <scope>NUCLEOTIDE SEQUENCE [LARGE SCALE GENOMIC DNA]</scope>
    <source>
        <strain evidence="6">Soil9</strain>
    </source>
</reference>
<dbReference type="RefSeq" id="WP_162666447.1">
    <property type="nucleotide sequence ID" value="NZ_LR593886.1"/>
</dbReference>
<evidence type="ECO:0000259" key="5">
    <source>
        <dbReference type="PROSITE" id="PS51379"/>
    </source>
</evidence>
<dbReference type="SUPFAM" id="SSF54862">
    <property type="entry name" value="4Fe-4S ferredoxins"/>
    <property type="match status" value="1"/>
</dbReference>
<dbReference type="Gene3D" id="3.30.70.20">
    <property type="match status" value="1"/>
</dbReference>
<dbReference type="InterPro" id="IPR050572">
    <property type="entry name" value="Fe-S_Ferredoxin"/>
</dbReference>
<name>A0A6P2CWB7_9BACT</name>
<evidence type="ECO:0000256" key="2">
    <source>
        <dbReference type="ARBA" id="ARBA00022723"/>
    </source>
</evidence>
<accession>A0A6P2CWB7</accession>
<dbReference type="InterPro" id="IPR017900">
    <property type="entry name" value="4Fe4S_Fe_S_CS"/>
</dbReference>
<evidence type="ECO:0000313" key="7">
    <source>
        <dbReference type="Proteomes" id="UP000464178"/>
    </source>
</evidence>
<dbReference type="PANTHER" id="PTHR43687:SF1">
    <property type="entry name" value="FERREDOXIN III"/>
    <property type="match status" value="1"/>
</dbReference>